<dbReference type="OrthoDB" id="9806704at2"/>
<evidence type="ECO:0000256" key="1">
    <source>
        <dbReference type="ARBA" id="ARBA00004370"/>
    </source>
</evidence>
<dbReference type="EMBL" id="QKSB01000003">
    <property type="protein sequence ID" value="PZE17502.1"/>
    <property type="molecule type" value="Genomic_DNA"/>
</dbReference>
<keyword evidence="11" id="KW-1185">Reference proteome</keyword>
<dbReference type="Gene3D" id="1.25.40.10">
    <property type="entry name" value="Tetratricopeptide repeat domain"/>
    <property type="match status" value="1"/>
</dbReference>
<proteinExistence type="inferred from homology"/>
<evidence type="ECO:0000313" key="10">
    <source>
        <dbReference type="EMBL" id="PZE17502.1"/>
    </source>
</evidence>
<evidence type="ECO:0000256" key="7">
    <source>
        <dbReference type="RuleBase" id="RU000405"/>
    </source>
</evidence>
<dbReference type="GO" id="GO:0016020">
    <property type="term" value="C:membrane"/>
    <property type="evidence" value="ECO:0007669"/>
    <property type="project" value="UniProtKB-SubCell"/>
</dbReference>
<comment type="caution">
    <text evidence="10">The sequence shown here is derived from an EMBL/GenBank/DDBJ whole genome shotgun (WGS) entry which is preliminary data.</text>
</comment>
<feature type="domain" description="Guanylate cyclase" evidence="9">
    <location>
        <begin position="239"/>
        <end position="370"/>
    </location>
</feature>
<dbReference type="InterPro" id="IPR050401">
    <property type="entry name" value="Cyclic_nucleotide_synthase"/>
</dbReference>
<dbReference type="Proteomes" id="UP000249248">
    <property type="component" value="Unassembled WGS sequence"/>
</dbReference>
<comment type="similarity">
    <text evidence="7">Belongs to the adenylyl cyclase class-4/guanylyl cyclase family.</text>
</comment>
<protein>
    <recommendedName>
        <fullName evidence="9">Guanylate cyclase domain-containing protein</fullName>
    </recommendedName>
</protein>
<dbReference type="SMART" id="SM00044">
    <property type="entry name" value="CYCc"/>
    <property type="match status" value="1"/>
</dbReference>
<dbReference type="SUPFAM" id="SSF55073">
    <property type="entry name" value="Nucleotide cyclase"/>
    <property type="match status" value="1"/>
</dbReference>
<dbReference type="Gene3D" id="3.30.70.1230">
    <property type="entry name" value="Nucleotide cyclase"/>
    <property type="match status" value="1"/>
</dbReference>
<accession>A0A2W1NPE5</accession>
<keyword evidence="4 8" id="KW-1133">Transmembrane helix</keyword>
<dbReference type="PROSITE" id="PS50125">
    <property type="entry name" value="GUANYLATE_CYCLASE_2"/>
    <property type="match status" value="1"/>
</dbReference>
<feature type="transmembrane region" description="Helical" evidence="8">
    <location>
        <begin position="165"/>
        <end position="184"/>
    </location>
</feature>
<dbReference type="GO" id="GO:0000166">
    <property type="term" value="F:nucleotide binding"/>
    <property type="evidence" value="ECO:0007669"/>
    <property type="project" value="UniProtKB-KW"/>
</dbReference>
<evidence type="ECO:0000256" key="3">
    <source>
        <dbReference type="ARBA" id="ARBA00022741"/>
    </source>
</evidence>
<dbReference type="PROSITE" id="PS00452">
    <property type="entry name" value="GUANYLATE_CYCLASE_1"/>
    <property type="match status" value="1"/>
</dbReference>
<keyword evidence="2 8" id="KW-0812">Transmembrane</keyword>
<dbReference type="Pfam" id="PF00211">
    <property type="entry name" value="Guanylate_cyc"/>
    <property type="match status" value="1"/>
</dbReference>
<keyword evidence="6 7" id="KW-0456">Lyase</keyword>
<keyword evidence="5 8" id="KW-0472">Membrane</keyword>
<dbReference type="InterPro" id="IPR011990">
    <property type="entry name" value="TPR-like_helical_dom_sf"/>
</dbReference>
<evidence type="ECO:0000256" key="4">
    <source>
        <dbReference type="ARBA" id="ARBA00022989"/>
    </source>
</evidence>
<dbReference type="InterPro" id="IPR001054">
    <property type="entry name" value="A/G_cyclase"/>
</dbReference>
<organism evidence="10 11">
    <name type="scientific">Putridiphycobacter roseus</name>
    <dbReference type="NCBI Taxonomy" id="2219161"/>
    <lineage>
        <taxon>Bacteria</taxon>
        <taxon>Pseudomonadati</taxon>
        <taxon>Bacteroidota</taxon>
        <taxon>Flavobacteriia</taxon>
        <taxon>Flavobacteriales</taxon>
        <taxon>Crocinitomicaceae</taxon>
        <taxon>Putridiphycobacter</taxon>
    </lineage>
</organism>
<sequence>MKGIILVITLIVVHYNTCGQTINTNYTEGIAYQKKGKTLKAIRKIETALKEAQSNDNISLEMDCHLTLAELKNNLIYYKEALVHYEAFANLYKQLAKEKTDILLDSIVDLESTVSWSEDEISAQNKSLDSLSAIQLKIALSNSELALDNQKKENELKQLEIRRNLTLFLTVLFALLILFILIIYRRKVQTNKTLRIKNEAVLAAKAESEKLLLNILPKSIAKELKQHGKTRSRLHEQTTVMFTDFKGFTQFSEKHTPEEIVAAMDFYFSKFDAIMEKYGIEKIKTIGDAYLCVSGIPTADPNHIQSMLLAAKEIKLFMEQVHAVKGIKDRVNLNIRIGIHTGPLVAGVVGSKKFAYDVWGDTVNIAARMEASGVVGHINVSETIYKKAKPHFKFDYRGEIDAKNKGKLKMYFLT</sequence>
<name>A0A2W1NPE5_9FLAO</name>
<dbReference type="SUPFAM" id="SSF48452">
    <property type="entry name" value="TPR-like"/>
    <property type="match status" value="1"/>
</dbReference>
<comment type="subcellular location">
    <subcellularLocation>
        <location evidence="1">Membrane</location>
    </subcellularLocation>
</comment>
<dbReference type="InterPro" id="IPR029787">
    <property type="entry name" value="Nucleotide_cyclase"/>
</dbReference>
<dbReference type="AlphaFoldDB" id="A0A2W1NPE5"/>
<dbReference type="GO" id="GO:0035556">
    <property type="term" value="P:intracellular signal transduction"/>
    <property type="evidence" value="ECO:0007669"/>
    <property type="project" value="InterPro"/>
</dbReference>
<evidence type="ECO:0000259" key="9">
    <source>
        <dbReference type="PROSITE" id="PS50125"/>
    </source>
</evidence>
<evidence type="ECO:0000256" key="8">
    <source>
        <dbReference type="SAM" id="Phobius"/>
    </source>
</evidence>
<evidence type="ECO:0000256" key="5">
    <source>
        <dbReference type="ARBA" id="ARBA00023136"/>
    </source>
</evidence>
<dbReference type="InterPro" id="IPR018297">
    <property type="entry name" value="A/G_cyclase_CS"/>
</dbReference>
<evidence type="ECO:0000256" key="2">
    <source>
        <dbReference type="ARBA" id="ARBA00022692"/>
    </source>
</evidence>
<dbReference type="RefSeq" id="WP_111062463.1">
    <property type="nucleotide sequence ID" value="NZ_JBHUCU010000027.1"/>
</dbReference>
<gene>
    <name evidence="10" type="ORF">DNU06_06650</name>
</gene>
<dbReference type="CDD" id="cd07302">
    <property type="entry name" value="CHD"/>
    <property type="match status" value="1"/>
</dbReference>
<dbReference type="GO" id="GO:0004016">
    <property type="term" value="F:adenylate cyclase activity"/>
    <property type="evidence" value="ECO:0007669"/>
    <property type="project" value="UniProtKB-ARBA"/>
</dbReference>
<dbReference type="GO" id="GO:0009190">
    <property type="term" value="P:cyclic nucleotide biosynthetic process"/>
    <property type="evidence" value="ECO:0007669"/>
    <property type="project" value="InterPro"/>
</dbReference>
<evidence type="ECO:0000256" key="6">
    <source>
        <dbReference type="ARBA" id="ARBA00023239"/>
    </source>
</evidence>
<dbReference type="PANTHER" id="PTHR11920:SF335">
    <property type="entry name" value="GUANYLATE CYCLASE"/>
    <property type="match status" value="1"/>
</dbReference>
<evidence type="ECO:0000313" key="11">
    <source>
        <dbReference type="Proteomes" id="UP000249248"/>
    </source>
</evidence>
<keyword evidence="3" id="KW-0547">Nucleotide-binding</keyword>
<dbReference type="PANTHER" id="PTHR11920">
    <property type="entry name" value="GUANYLYL CYCLASE"/>
    <property type="match status" value="1"/>
</dbReference>
<reference evidence="10 11" key="1">
    <citation type="submission" date="2018-06" db="EMBL/GenBank/DDBJ databases">
        <title>The draft genome sequence of Crocinitomix sp. SM1701.</title>
        <authorList>
            <person name="Zhang X."/>
        </authorList>
    </citation>
    <scope>NUCLEOTIDE SEQUENCE [LARGE SCALE GENOMIC DNA]</scope>
    <source>
        <strain evidence="10 11">SM1701</strain>
    </source>
</reference>